<name>A0ABU2YHQ9_9FLAO</name>
<evidence type="ECO:0000313" key="2">
    <source>
        <dbReference type="EMBL" id="MDT0557562.1"/>
    </source>
</evidence>
<dbReference type="Proteomes" id="UP001259492">
    <property type="component" value="Unassembled WGS sequence"/>
</dbReference>
<reference evidence="2 3" key="1">
    <citation type="submission" date="2023-09" db="EMBL/GenBank/DDBJ databases">
        <authorList>
            <person name="Rey-Velasco X."/>
        </authorList>
    </citation>
    <scope>NUCLEOTIDE SEQUENCE [LARGE SCALE GENOMIC DNA]</scope>
    <source>
        <strain evidence="2 3">W332</strain>
    </source>
</reference>
<comment type="caution">
    <text evidence="2">The sequence shown here is derived from an EMBL/GenBank/DDBJ whole genome shotgun (WGS) entry which is preliminary data.</text>
</comment>
<keyword evidence="1" id="KW-0472">Membrane</keyword>
<feature type="transmembrane region" description="Helical" evidence="1">
    <location>
        <begin position="212"/>
        <end position="230"/>
    </location>
</feature>
<keyword evidence="1" id="KW-1133">Transmembrane helix</keyword>
<keyword evidence="3" id="KW-1185">Reference proteome</keyword>
<dbReference type="EMBL" id="JAVRIA010000001">
    <property type="protein sequence ID" value="MDT0557562.1"/>
    <property type="molecule type" value="Genomic_DNA"/>
</dbReference>
<feature type="transmembrane region" description="Helical" evidence="1">
    <location>
        <begin position="178"/>
        <end position="200"/>
    </location>
</feature>
<protein>
    <submittedName>
        <fullName evidence="2">Uncharacterized protein</fullName>
    </submittedName>
</protein>
<organism evidence="2 3">
    <name type="scientific">Microcosmobacter mediterraneus</name>
    <dbReference type="NCBI Taxonomy" id="3075607"/>
    <lineage>
        <taxon>Bacteria</taxon>
        <taxon>Pseudomonadati</taxon>
        <taxon>Bacteroidota</taxon>
        <taxon>Flavobacteriia</taxon>
        <taxon>Flavobacteriales</taxon>
        <taxon>Flavobacteriaceae</taxon>
        <taxon>Microcosmobacter</taxon>
    </lineage>
</organism>
<gene>
    <name evidence="2" type="ORF">RM697_02805</name>
</gene>
<keyword evidence="1" id="KW-0812">Transmembrane</keyword>
<accession>A0ABU2YHQ9</accession>
<dbReference type="RefSeq" id="WP_311426325.1">
    <property type="nucleotide sequence ID" value="NZ_JAVRIA010000001.1"/>
</dbReference>
<sequence>MSNKIFDVEEFENLNGPQIQQLGNTIYQRFAQKRNYYHQSRNSQFVSPQDWDELNKVITEFDTKFNNWNRTWGNTSRQQNSQAFINYFNQILPEYEKMDEIIEKVRPKYEHSEPVEELKQEILAKVDSDLANLANNFELQISEGIQNLIDLKAEYKLQDTFAVSVKKEKDAANTERKIYLGLFIASVFLIPTFLLISFTVDKLNALDISLQWSVRITISVTLGLLSLFFFNQYRVSRLILLKYTHLNNFIGGGATFISELIGLNEDSKRDVNKKLANMFIEIDDLMNSIRRSKHPSEKAMDSANKLIDSVTKGATEITKAVK</sequence>
<evidence type="ECO:0000256" key="1">
    <source>
        <dbReference type="SAM" id="Phobius"/>
    </source>
</evidence>
<proteinExistence type="predicted"/>
<evidence type="ECO:0000313" key="3">
    <source>
        <dbReference type="Proteomes" id="UP001259492"/>
    </source>
</evidence>